<dbReference type="Pfam" id="PF16198">
    <property type="entry name" value="TruB_C_2"/>
    <property type="match status" value="1"/>
</dbReference>
<dbReference type="RefSeq" id="WP_307356012.1">
    <property type="nucleotide sequence ID" value="NZ_BAAACJ010000014.1"/>
</dbReference>
<evidence type="ECO:0000259" key="6">
    <source>
        <dbReference type="Pfam" id="PF01509"/>
    </source>
</evidence>
<evidence type="ECO:0000313" key="9">
    <source>
        <dbReference type="Proteomes" id="UP001224418"/>
    </source>
</evidence>
<dbReference type="Pfam" id="PF01509">
    <property type="entry name" value="TruB_N"/>
    <property type="match status" value="1"/>
</dbReference>
<evidence type="ECO:0000256" key="4">
    <source>
        <dbReference type="ARBA" id="ARBA00023235"/>
    </source>
</evidence>
<dbReference type="InterPro" id="IPR002501">
    <property type="entry name" value="PsdUridine_synth_N"/>
</dbReference>
<evidence type="ECO:0000256" key="1">
    <source>
        <dbReference type="ARBA" id="ARBA00000385"/>
    </source>
</evidence>
<comment type="catalytic activity">
    <reaction evidence="1 5">
        <text>uridine(55) in tRNA = pseudouridine(55) in tRNA</text>
        <dbReference type="Rhea" id="RHEA:42532"/>
        <dbReference type="Rhea" id="RHEA-COMP:10101"/>
        <dbReference type="Rhea" id="RHEA-COMP:10102"/>
        <dbReference type="ChEBI" id="CHEBI:65314"/>
        <dbReference type="ChEBI" id="CHEBI:65315"/>
        <dbReference type="EC" id="5.4.99.25"/>
    </reaction>
</comment>
<dbReference type="EMBL" id="JAUSWN010000015">
    <property type="protein sequence ID" value="MDQ0480135.1"/>
    <property type="molecule type" value="Genomic_DNA"/>
</dbReference>
<dbReference type="HAMAP" id="MF_01080">
    <property type="entry name" value="TruB_bact"/>
    <property type="match status" value="1"/>
</dbReference>
<evidence type="ECO:0000259" key="7">
    <source>
        <dbReference type="Pfam" id="PF16198"/>
    </source>
</evidence>
<feature type="active site" description="Nucleophile" evidence="5">
    <location>
        <position position="41"/>
    </location>
</feature>
<dbReference type="InterPro" id="IPR020103">
    <property type="entry name" value="PsdUridine_synth_cat_dom_sf"/>
</dbReference>
<feature type="domain" description="tRNA pseudouridylate synthase B C-terminal" evidence="7">
    <location>
        <begin position="174"/>
        <end position="213"/>
    </location>
</feature>
<comment type="similarity">
    <text evidence="2 5">Belongs to the pseudouridine synthase TruB family. Type 1 subfamily.</text>
</comment>
<proteinExistence type="inferred from homology"/>
<dbReference type="PANTHER" id="PTHR13767:SF2">
    <property type="entry name" value="PSEUDOURIDYLATE SYNTHASE TRUB1"/>
    <property type="match status" value="1"/>
</dbReference>
<name>A0ABU0JST7_HATLI</name>
<evidence type="ECO:0000256" key="3">
    <source>
        <dbReference type="ARBA" id="ARBA00022694"/>
    </source>
</evidence>
<dbReference type="EC" id="5.4.99.25" evidence="5"/>
<dbReference type="GO" id="GO:0160148">
    <property type="term" value="F:tRNA pseudouridine(55) synthase activity"/>
    <property type="evidence" value="ECO:0007669"/>
    <property type="project" value="UniProtKB-EC"/>
</dbReference>
<reference evidence="8 9" key="1">
    <citation type="submission" date="2023-07" db="EMBL/GenBank/DDBJ databases">
        <title>Genomic Encyclopedia of Type Strains, Phase IV (KMG-IV): sequencing the most valuable type-strain genomes for metagenomic binning, comparative biology and taxonomic classification.</title>
        <authorList>
            <person name="Goeker M."/>
        </authorList>
    </citation>
    <scope>NUCLEOTIDE SEQUENCE [LARGE SCALE GENOMIC DNA]</scope>
    <source>
        <strain evidence="8 9">DSM 1400</strain>
    </source>
</reference>
<keyword evidence="9" id="KW-1185">Reference proteome</keyword>
<comment type="caution">
    <text evidence="8">The sequence shown here is derived from an EMBL/GenBank/DDBJ whole genome shotgun (WGS) entry which is preliminary data.</text>
</comment>
<sequence>MKEFNGIIVINKEEGMTSFDVVRKVKKILSCKKVGHTGTLDPMATGVLPICIGKATKAANYLIKDNKAYIAEVKLGEVTDTYDREGTIVSTNDVNISEENLIKAIKSFVGKIIQVPPKYSALKINGQKMYDLARKGIEFEVKGREIEVFSIEILNINLPYFTIKVTCSKGTYIRSLAYDIGQKLGCGAHLFNLQRIKSGHFNLDQSLKLEALNLDNIESILISVEELFKDFNSFTIEPYFEKLFLNGVSIKDNRLISKFMEMGIFKVYNNSGKFLGLGKREQDFFKMESLF</sequence>
<dbReference type="Gene3D" id="3.30.2350.10">
    <property type="entry name" value="Pseudouridine synthase"/>
    <property type="match status" value="1"/>
</dbReference>
<dbReference type="Proteomes" id="UP001224418">
    <property type="component" value="Unassembled WGS sequence"/>
</dbReference>
<evidence type="ECO:0000256" key="2">
    <source>
        <dbReference type="ARBA" id="ARBA00005642"/>
    </source>
</evidence>
<evidence type="ECO:0000313" key="8">
    <source>
        <dbReference type="EMBL" id="MDQ0480135.1"/>
    </source>
</evidence>
<organism evidence="8 9">
    <name type="scientific">Hathewaya limosa</name>
    <name type="common">Clostridium limosum</name>
    <dbReference type="NCBI Taxonomy" id="1536"/>
    <lineage>
        <taxon>Bacteria</taxon>
        <taxon>Bacillati</taxon>
        <taxon>Bacillota</taxon>
        <taxon>Clostridia</taxon>
        <taxon>Eubacteriales</taxon>
        <taxon>Clostridiaceae</taxon>
        <taxon>Hathewaya</taxon>
    </lineage>
</organism>
<gene>
    <name evidence="5" type="primary">truB</name>
    <name evidence="8" type="ORF">QOZ93_001883</name>
</gene>
<dbReference type="SUPFAM" id="SSF55120">
    <property type="entry name" value="Pseudouridine synthase"/>
    <property type="match status" value="1"/>
</dbReference>
<keyword evidence="4 5" id="KW-0413">Isomerase</keyword>
<keyword evidence="3 5" id="KW-0819">tRNA processing</keyword>
<comment type="function">
    <text evidence="5">Responsible for synthesis of pseudouridine from uracil-55 in the psi GC loop of transfer RNAs.</text>
</comment>
<evidence type="ECO:0000256" key="5">
    <source>
        <dbReference type="HAMAP-Rule" id="MF_01080"/>
    </source>
</evidence>
<accession>A0ABU0JST7</accession>
<dbReference type="InterPro" id="IPR014780">
    <property type="entry name" value="tRNA_psdUridine_synth_TruB"/>
</dbReference>
<protein>
    <recommendedName>
        <fullName evidence="5">tRNA pseudouridine synthase B</fullName>
        <ecNumber evidence="5">5.4.99.25</ecNumber>
    </recommendedName>
    <alternativeName>
        <fullName evidence="5">tRNA pseudouridine(55) synthase</fullName>
        <shortName evidence="5">Psi55 synthase</shortName>
    </alternativeName>
    <alternativeName>
        <fullName evidence="5">tRNA pseudouridylate synthase</fullName>
    </alternativeName>
    <alternativeName>
        <fullName evidence="5">tRNA-uridine isomerase</fullName>
    </alternativeName>
</protein>
<dbReference type="NCBIfam" id="TIGR00431">
    <property type="entry name" value="TruB"/>
    <property type="match status" value="1"/>
</dbReference>
<dbReference type="InterPro" id="IPR032819">
    <property type="entry name" value="TruB_C"/>
</dbReference>
<dbReference type="PANTHER" id="PTHR13767">
    <property type="entry name" value="TRNA-PSEUDOURIDINE SYNTHASE"/>
    <property type="match status" value="1"/>
</dbReference>
<dbReference type="CDD" id="cd02573">
    <property type="entry name" value="PseudoU_synth_EcTruB"/>
    <property type="match status" value="1"/>
</dbReference>
<feature type="domain" description="Pseudouridine synthase II N-terminal" evidence="6">
    <location>
        <begin position="26"/>
        <end position="173"/>
    </location>
</feature>